<feature type="domain" description="Major facilitator superfamily (MFS) profile" evidence="8">
    <location>
        <begin position="17"/>
        <end position="410"/>
    </location>
</feature>
<accession>A0A537J7K1</accession>
<evidence type="ECO:0000313" key="10">
    <source>
        <dbReference type="Proteomes" id="UP000320048"/>
    </source>
</evidence>
<dbReference type="GO" id="GO:0005886">
    <property type="term" value="C:plasma membrane"/>
    <property type="evidence" value="ECO:0007669"/>
    <property type="project" value="UniProtKB-SubCell"/>
</dbReference>
<feature type="transmembrane region" description="Helical" evidence="7">
    <location>
        <begin position="165"/>
        <end position="185"/>
    </location>
</feature>
<dbReference type="EMBL" id="VBAO01000293">
    <property type="protein sequence ID" value="TMI79342.1"/>
    <property type="molecule type" value="Genomic_DNA"/>
</dbReference>
<sequence length="666" mass="70250">MSREGGAGRDRLPVLAPLRHRNLRLFFAGQGISLVGTWMQTVGQAWLVLTLTRSPFLLGVIGALQWSPVLLFSLPAGVVVDRVPKRVLIMYTQALFLVLALGLGLLTITGHVRYWHVAVLAALLGTVNAFDVPARQAFIVEMVGGTEDLTGAIALNSAVFNSARLVGPGLAGLIIAAWGVGVAFLANAASFLAVLAALGALRIVPTVRVAPGIGWLAHIAEGVGFIRSTAPVLRVLVTLGVLSLFAMNFNLFVPVLARSQLHLGASGFGFLMAAQGVGALVGSLIVAGASARGPRPAHLLWGAVLLCTGLLALSQVARPDLAGVELLLAGLGMVLFTATANSTVQLETPHELRGRVMSVYALVFNGLAPFGALLMGAVIGTWGLPVGLIVGGGVGLGGTLTVRGLLRPRGIPATVPGYPIVPPMPPMLGARQGRKRAMRLELEMVSSTGIWRWTPQVRTVLNGGWAGRDQAAVAAHIKEMQALGVPAPEQVPIVFPVARAMLTQGDRIEIYSPQSSGEVEYVLIATRERVALTVGSDHTDRKVEATSIELSKQICPNVLARTAWDYAETADHVDDLILRAWVRTGGTWEPYQEAPIAELLAPAYWLGRLAGRLGEGAAVVLFSGTVPTLGGALRYGDGFRMSLVDPRLGRSIVHEYDVALVDNPLA</sequence>
<dbReference type="Gene3D" id="1.20.1250.20">
    <property type="entry name" value="MFS general substrate transporter like domains"/>
    <property type="match status" value="1"/>
</dbReference>
<name>A0A537J7K1_9BACT</name>
<dbReference type="InterPro" id="IPR020846">
    <property type="entry name" value="MFS_dom"/>
</dbReference>
<keyword evidence="3" id="KW-1003">Cell membrane</keyword>
<keyword evidence="5 7" id="KW-1133">Transmembrane helix</keyword>
<dbReference type="InterPro" id="IPR021269">
    <property type="entry name" value="DUF2848"/>
</dbReference>
<dbReference type="SUPFAM" id="SSF103473">
    <property type="entry name" value="MFS general substrate transporter"/>
    <property type="match status" value="1"/>
</dbReference>
<evidence type="ECO:0000256" key="2">
    <source>
        <dbReference type="ARBA" id="ARBA00022448"/>
    </source>
</evidence>
<dbReference type="Pfam" id="PF05977">
    <property type="entry name" value="MFS_3"/>
    <property type="match status" value="1"/>
</dbReference>
<reference evidence="9 10" key="1">
    <citation type="journal article" date="2019" name="Nat. Microbiol.">
        <title>Mediterranean grassland soil C-N compound turnover is dependent on rainfall and depth, and is mediated by genomically divergent microorganisms.</title>
        <authorList>
            <person name="Diamond S."/>
            <person name="Andeer P.F."/>
            <person name="Li Z."/>
            <person name="Crits-Christoph A."/>
            <person name="Burstein D."/>
            <person name="Anantharaman K."/>
            <person name="Lane K.R."/>
            <person name="Thomas B.C."/>
            <person name="Pan C."/>
            <person name="Northen T.R."/>
            <person name="Banfield J.F."/>
        </authorList>
    </citation>
    <scope>NUCLEOTIDE SEQUENCE [LARGE SCALE GENOMIC DNA]</scope>
    <source>
        <strain evidence="9">NP_7</strain>
    </source>
</reference>
<gene>
    <name evidence="9" type="ORF">E6H04_10700</name>
</gene>
<dbReference type="Proteomes" id="UP000320048">
    <property type="component" value="Unassembled WGS sequence"/>
</dbReference>
<dbReference type="AlphaFoldDB" id="A0A537J7K1"/>
<feature type="transmembrane region" description="Helical" evidence="7">
    <location>
        <begin position="25"/>
        <end position="49"/>
    </location>
</feature>
<comment type="caution">
    <text evidence="9">The sequence shown here is derived from an EMBL/GenBank/DDBJ whole genome shotgun (WGS) entry which is preliminary data.</text>
</comment>
<feature type="transmembrane region" description="Helical" evidence="7">
    <location>
        <begin position="299"/>
        <end position="317"/>
    </location>
</feature>
<evidence type="ECO:0000256" key="1">
    <source>
        <dbReference type="ARBA" id="ARBA00004651"/>
    </source>
</evidence>
<evidence type="ECO:0000256" key="4">
    <source>
        <dbReference type="ARBA" id="ARBA00022692"/>
    </source>
</evidence>
<evidence type="ECO:0000256" key="7">
    <source>
        <dbReference type="SAM" id="Phobius"/>
    </source>
</evidence>
<dbReference type="Pfam" id="PF11010">
    <property type="entry name" value="DUF2848"/>
    <property type="match status" value="1"/>
</dbReference>
<comment type="subcellular location">
    <subcellularLocation>
        <location evidence="1">Cell membrane</location>
        <topology evidence="1">Multi-pass membrane protein</topology>
    </subcellularLocation>
</comment>
<feature type="transmembrane region" description="Helical" evidence="7">
    <location>
        <begin position="55"/>
        <end position="80"/>
    </location>
</feature>
<protein>
    <submittedName>
        <fullName evidence="9">MFS transporter</fullName>
    </submittedName>
</protein>
<evidence type="ECO:0000256" key="6">
    <source>
        <dbReference type="ARBA" id="ARBA00023136"/>
    </source>
</evidence>
<keyword evidence="2" id="KW-0813">Transport</keyword>
<dbReference type="PROSITE" id="PS50850">
    <property type="entry name" value="MFS"/>
    <property type="match status" value="1"/>
</dbReference>
<evidence type="ECO:0000256" key="3">
    <source>
        <dbReference type="ARBA" id="ARBA00022475"/>
    </source>
</evidence>
<evidence type="ECO:0000256" key="5">
    <source>
        <dbReference type="ARBA" id="ARBA00022989"/>
    </source>
</evidence>
<dbReference type="PANTHER" id="PTHR23513">
    <property type="entry name" value="INTEGRAL MEMBRANE EFFLUX PROTEIN-RELATED"/>
    <property type="match status" value="1"/>
</dbReference>
<feature type="transmembrane region" description="Helical" evidence="7">
    <location>
        <begin position="323"/>
        <end position="344"/>
    </location>
</feature>
<feature type="transmembrane region" description="Helical" evidence="7">
    <location>
        <begin position="265"/>
        <end position="287"/>
    </location>
</feature>
<feature type="transmembrane region" description="Helical" evidence="7">
    <location>
        <begin position="232"/>
        <end position="253"/>
    </location>
</feature>
<dbReference type="CDD" id="cd06173">
    <property type="entry name" value="MFS_MefA_like"/>
    <property type="match status" value="1"/>
</dbReference>
<evidence type="ECO:0000313" key="9">
    <source>
        <dbReference type="EMBL" id="TMI79342.1"/>
    </source>
</evidence>
<keyword evidence="4 7" id="KW-0812">Transmembrane</keyword>
<evidence type="ECO:0000259" key="8">
    <source>
        <dbReference type="PROSITE" id="PS50850"/>
    </source>
</evidence>
<dbReference type="PANTHER" id="PTHR23513:SF11">
    <property type="entry name" value="STAPHYLOFERRIN A TRANSPORTER"/>
    <property type="match status" value="1"/>
</dbReference>
<dbReference type="InterPro" id="IPR036259">
    <property type="entry name" value="MFS_trans_sf"/>
</dbReference>
<organism evidence="9 10">
    <name type="scientific">Candidatus Segetimicrobium genomatis</name>
    <dbReference type="NCBI Taxonomy" id="2569760"/>
    <lineage>
        <taxon>Bacteria</taxon>
        <taxon>Bacillati</taxon>
        <taxon>Candidatus Sysuimicrobiota</taxon>
        <taxon>Candidatus Sysuimicrobiia</taxon>
        <taxon>Candidatus Sysuimicrobiales</taxon>
        <taxon>Candidatus Segetimicrobiaceae</taxon>
        <taxon>Candidatus Segetimicrobium</taxon>
    </lineage>
</organism>
<dbReference type="InterPro" id="IPR010290">
    <property type="entry name" value="TM_effector"/>
</dbReference>
<feature type="transmembrane region" description="Helical" evidence="7">
    <location>
        <begin position="356"/>
        <end position="380"/>
    </location>
</feature>
<dbReference type="GO" id="GO:0022857">
    <property type="term" value="F:transmembrane transporter activity"/>
    <property type="evidence" value="ECO:0007669"/>
    <property type="project" value="InterPro"/>
</dbReference>
<keyword evidence="6 7" id="KW-0472">Membrane</keyword>
<feature type="transmembrane region" description="Helical" evidence="7">
    <location>
        <begin position="386"/>
        <end position="406"/>
    </location>
</feature>
<proteinExistence type="predicted"/>
<feature type="transmembrane region" description="Helical" evidence="7">
    <location>
        <begin position="87"/>
        <end position="108"/>
    </location>
</feature>